<reference evidence="2" key="1">
    <citation type="journal article" date="2021" name="BMC Genomics">
        <title>Chromosome-level genome assembly and manually-curated proteome of model necrotroph Parastagonospora nodorum Sn15 reveals a genome-wide trove of candidate effector homologs, and redundancy of virulence-related functions within an accessory chromosome.</title>
        <authorList>
            <person name="Bertazzoni S."/>
            <person name="Jones D.A.B."/>
            <person name="Phan H.T."/>
            <person name="Tan K.-C."/>
            <person name="Hane J.K."/>
        </authorList>
    </citation>
    <scope>NUCLEOTIDE SEQUENCE [LARGE SCALE GENOMIC DNA]</scope>
    <source>
        <strain evidence="2">SN15 / ATCC MYA-4574 / FGSC 10173)</strain>
    </source>
</reference>
<gene>
    <name evidence="1" type="ORF">JI435_428380</name>
</gene>
<proteinExistence type="predicted"/>
<evidence type="ECO:0000313" key="1">
    <source>
        <dbReference type="EMBL" id="QRC92550.1"/>
    </source>
</evidence>
<accession>A0A7U2HUP3</accession>
<dbReference type="EMBL" id="CP069024">
    <property type="protein sequence ID" value="QRC92550.1"/>
    <property type="molecule type" value="Genomic_DNA"/>
</dbReference>
<sequence>MELLRLPLPIRQSSTRATLKLLPIHRLIQRLLHHPTKHPNIKLHKNIPSTSLNQHRNLIKRQSTSKDWEIVLRSCSAEFAHCFDKFGCWFAVEVSRKVNVSVGHAVGDSHKRLACICLSVCERLPEVCGLY</sequence>
<evidence type="ECO:0000313" key="2">
    <source>
        <dbReference type="Proteomes" id="UP000663193"/>
    </source>
</evidence>
<dbReference type="Proteomes" id="UP000663193">
    <property type="component" value="Chromosome 2"/>
</dbReference>
<dbReference type="AlphaFoldDB" id="A0A7U2HUP3"/>
<keyword evidence="2" id="KW-1185">Reference proteome</keyword>
<dbReference type="VEuPathDB" id="FungiDB:JI435_428380"/>
<organism evidence="1 2">
    <name type="scientific">Phaeosphaeria nodorum (strain SN15 / ATCC MYA-4574 / FGSC 10173)</name>
    <name type="common">Glume blotch fungus</name>
    <name type="synonym">Parastagonospora nodorum</name>
    <dbReference type="NCBI Taxonomy" id="321614"/>
    <lineage>
        <taxon>Eukaryota</taxon>
        <taxon>Fungi</taxon>
        <taxon>Dikarya</taxon>
        <taxon>Ascomycota</taxon>
        <taxon>Pezizomycotina</taxon>
        <taxon>Dothideomycetes</taxon>
        <taxon>Pleosporomycetidae</taxon>
        <taxon>Pleosporales</taxon>
        <taxon>Pleosporineae</taxon>
        <taxon>Phaeosphaeriaceae</taxon>
        <taxon>Parastagonospora</taxon>
    </lineage>
</organism>
<name>A0A7U2HUP3_PHANO</name>
<protein>
    <submittedName>
        <fullName evidence="1">Uncharacterized protein</fullName>
    </submittedName>
</protein>